<keyword evidence="11" id="KW-0665">Pyrimidine biosynthesis</keyword>
<comment type="subunit">
    <text evidence="17">Homodimer; dimerization is required for enzymatic activity.</text>
</comment>
<protein>
    <recommendedName>
        <fullName evidence="7">Uridine 5'-monophosphate synthase</fullName>
        <ecNumber evidence="5">2.4.2.10</ecNumber>
        <ecNumber evidence="6">4.1.1.23</ecNumber>
    </recommendedName>
</protein>
<evidence type="ECO:0000256" key="3">
    <source>
        <dbReference type="ARBA" id="ARBA00006221"/>
    </source>
</evidence>
<dbReference type="InterPro" id="IPR011060">
    <property type="entry name" value="RibuloseP-bd_barrel"/>
</dbReference>
<dbReference type="EMBL" id="JADWDJ010000003">
    <property type="protein sequence ID" value="KAG5283291.1"/>
    <property type="molecule type" value="Genomic_DNA"/>
</dbReference>
<dbReference type="EC" id="4.1.1.23" evidence="6"/>
<evidence type="ECO:0000256" key="1">
    <source>
        <dbReference type="ARBA" id="ARBA00004861"/>
    </source>
</evidence>
<comment type="catalytic activity">
    <reaction evidence="15">
        <text>orotidine 5'-phosphate + diphosphate = orotate + 5-phospho-alpha-D-ribose 1-diphosphate</text>
        <dbReference type="Rhea" id="RHEA:10380"/>
        <dbReference type="ChEBI" id="CHEBI:30839"/>
        <dbReference type="ChEBI" id="CHEBI:33019"/>
        <dbReference type="ChEBI" id="CHEBI:57538"/>
        <dbReference type="ChEBI" id="CHEBI:58017"/>
        <dbReference type="EC" id="2.4.2.10"/>
    </reaction>
    <physiologicalReaction direction="right-to-left" evidence="15">
        <dbReference type="Rhea" id="RHEA:10382"/>
    </physiologicalReaction>
</comment>
<evidence type="ECO:0000256" key="5">
    <source>
        <dbReference type="ARBA" id="ARBA00011971"/>
    </source>
</evidence>
<dbReference type="FunFam" id="3.40.50.2020:FF:000025">
    <property type="entry name" value="Uridine monophosphate synthetase"/>
    <property type="match status" value="1"/>
</dbReference>
<name>A0AAV6HBF3_9TELE</name>
<comment type="caution">
    <text evidence="21">The sequence shown here is derived from an EMBL/GenBank/DDBJ whole genome shotgun (WGS) entry which is preliminary data.</text>
</comment>
<dbReference type="Pfam" id="PF00156">
    <property type="entry name" value="Pribosyltran"/>
    <property type="match status" value="1"/>
</dbReference>
<evidence type="ECO:0000256" key="6">
    <source>
        <dbReference type="ARBA" id="ARBA00012321"/>
    </source>
</evidence>
<dbReference type="GO" id="GO:0004588">
    <property type="term" value="F:orotate phosphoribosyltransferase activity"/>
    <property type="evidence" value="ECO:0007669"/>
    <property type="project" value="UniProtKB-EC"/>
</dbReference>
<evidence type="ECO:0000313" key="21">
    <source>
        <dbReference type="EMBL" id="KAG5283291.1"/>
    </source>
</evidence>
<dbReference type="PANTHER" id="PTHR19278">
    <property type="entry name" value="OROTATE PHOSPHORIBOSYLTRANSFERASE"/>
    <property type="match status" value="1"/>
</dbReference>
<evidence type="ECO:0000256" key="17">
    <source>
        <dbReference type="ARBA" id="ARBA00063898"/>
    </source>
</evidence>
<dbReference type="InterPro" id="IPR000836">
    <property type="entry name" value="PRTase_dom"/>
</dbReference>
<dbReference type="PROSITE" id="PS00156">
    <property type="entry name" value="OMPDECASE"/>
    <property type="match status" value="1"/>
</dbReference>
<evidence type="ECO:0000256" key="18">
    <source>
        <dbReference type="PIRSR" id="PIRSR614732-1"/>
    </source>
</evidence>
<comment type="similarity">
    <text evidence="4">In the C-terminal section; belongs to the OMP decarboxylase family.</text>
</comment>
<evidence type="ECO:0000313" key="22">
    <source>
        <dbReference type="Proteomes" id="UP000823561"/>
    </source>
</evidence>
<dbReference type="HAMAP" id="MF_01208">
    <property type="entry name" value="PyrE"/>
    <property type="match status" value="1"/>
</dbReference>
<dbReference type="SMART" id="SM00934">
    <property type="entry name" value="OMPdecase"/>
    <property type="match status" value="1"/>
</dbReference>
<dbReference type="FunFam" id="3.20.20.70:FF:000092">
    <property type="entry name" value="Uridine monophosphate synthetase"/>
    <property type="match status" value="1"/>
</dbReference>
<evidence type="ECO:0000256" key="9">
    <source>
        <dbReference type="ARBA" id="ARBA00022679"/>
    </source>
</evidence>
<dbReference type="InterPro" id="IPR018089">
    <property type="entry name" value="OMPdecase_AS"/>
</dbReference>
<dbReference type="InterPro" id="IPR004467">
    <property type="entry name" value="Or_phspho_trans_dom"/>
</dbReference>
<dbReference type="CDD" id="cd06223">
    <property type="entry name" value="PRTases_typeI"/>
    <property type="match status" value="1"/>
</dbReference>
<feature type="active site" description="For OMPdecase activity" evidence="18">
    <location>
        <position position="336"/>
    </location>
</feature>
<dbReference type="CDD" id="cd04725">
    <property type="entry name" value="OMP_decarboxylase_like"/>
    <property type="match status" value="1"/>
</dbReference>
<evidence type="ECO:0000256" key="16">
    <source>
        <dbReference type="ARBA" id="ARBA00060327"/>
    </source>
</evidence>
<comment type="pathway">
    <text evidence="2">Pyrimidine metabolism; UMP biosynthesis via de novo pathway; UMP from orotate: step 1/2.</text>
</comment>
<keyword evidence="10" id="KW-0210">Decarboxylase</keyword>
<comment type="similarity">
    <text evidence="3">In the N-terminal section; belongs to the purine/pyrimidine phosphoribosyltransferase family.</text>
</comment>
<evidence type="ECO:0000256" key="13">
    <source>
        <dbReference type="ARBA" id="ARBA00023268"/>
    </source>
</evidence>
<proteinExistence type="inferred from homology"/>
<dbReference type="Gene3D" id="3.20.20.70">
    <property type="entry name" value="Aldolase class I"/>
    <property type="match status" value="1"/>
</dbReference>
<evidence type="ECO:0000256" key="8">
    <source>
        <dbReference type="ARBA" id="ARBA00022676"/>
    </source>
</evidence>
<evidence type="ECO:0000259" key="20">
    <source>
        <dbReference type="SMART" id="SM00934"/>
    </source>
</evidence>
<comment type="function">
    <text evidence="16">Bifunctional enzyme catalyzing the last two steps of de novo pyrimidine biosynthesis, orotate phosphoribosyltransferase (OPRT), which converts orotate to orotidine-5'-monophosphate (OMP), and orotidine-5'-monophosphate decarboxylase (ODC), the terminal enzymatic reaction that decarboxylates OMP to uridine monophosphate (UMP).</text>
</comment>
<comment type="catalytic activity">
    <reaction evidence="14">
        <text>orotidine 5'-phosphate + H(+) = UMP + CO2</text>
        <dbReference type="Rhea" id="RHEA:11596"/>
        <dbReference type="ChEBI" id="CHEBI:15378"/>
        <dbReference type="ChEBI" id="CHEBI:16526"/>
        <dbReference type="ChEBI" id="CHEBI:57538"/>
        <dbReference type="ChEBI" id="CHEBI:57865"/>
        <dbReference type="EC" id="4.1.1.23"/>
    </reaction>
    <physiologicalReaction direction="left-to-right" evidence="14">
        <dbReference type="Rhea" id="RHEA:11597"/>
    </physiologicalReaction>
</comment>
<dbReference type="InterPro" id="IPR023031">
    <property type="entry name" value="OPRT"/>
</dbReference>
<dbReference type="PANTHER" id="PTHR19278:SF9">
    <property type="entry name" value="URIDINE 5'-MONOPHOSPHATE SYNTHASE"/>
    <property type="match status" value="1"/>
</dbReference>
<dbReference type="SUPFAM" id="SSF51366">
    <property type="entry name" value="Ribulose-phoshate binding barrel"/>
    <property type="match status" value="1"/>
</dbReference>
<evidence type="ECO:0000256" key="10">
    <source>
        <dbReference type="ARBA" id="ARBA00022793"/>
    </source>
</evidence>
<evidence type="ECO:0000256" key="7">
    <source>
        <dbReference type="ARBA" id="ARBA00015047"/>
    </source>
</evidence>
<feature type="binding site" evidence="19">
    <location>
        <position position="278"/>
    </location>
    <ligand>
        <name>substrate</name>
    </ligand>
</feature>
<dbReference type="GO" id="GO:0006207">
    <property type="term" value="P:'de novo' pyrimidine nucleobase biosynthetic process"/>
    <property type="evidence" value="ECO:0007669"/>
    <property type="project" value="InterPro"/>
</dbReference>
<feature type="domain" description="Orotidine 5'-phosphate decarboxylase" evidence="20">
    <location>
        <begin position="272"/>
        <end position="485"/>
    </location>
</feature>
<evidence type="ECO:0000256" key="4">
    <source>
        <dbReference type="ARBA" id="ARBA00009769"/>
    </source>
</evidence>
<feature type="active site" description="For OMPdecase activity" evidence="18">
    <location>
        <position position="331"/>
    </location>
</feature>
<dbReference type="InterPro" id="IPR014732">
    <property type="entry name" value="OMPdecase"/>
</dbReference>
<sequence>MLIIKEEEIHSSFRLECLKMEHSNVSFDSLILKLHDVEAVKFGTFKLKSGITSPIYFDLRVIVSYPSLMNEVSSLLFLRAKEAGVIFNSVCGVPYTALPLATIICSQNNLPMLIRRKEAKDYGTGRMVEGTIHPGETCLIVEDVVTSGSSVFETAKVLEKEGLKVTDAIVLMDREQGGRAKLAKDGITLHSVISISKLLDVLLENGRIDEDVAQGVRTFIQENNTYKPTKENGSPAAKKPCKGLSYEARAQLPHVHPMACQLLKLMAEKQSNLCASADVTDAKELLEVADALGPHICMLKTHVDILHNFTPDVTSQLSKLAAKHSFLIFEDRKFADIGNTVKHQYEGGLYQIASWSNIINAHAVPGSGVVKGLEAVGKPLGRGCLLIAEMSSQGSLATGAYTQAVVKMAEDHADFVFGFICGSRISSKPEFINMTPGVHMQSAGDSLGQQYNSPEDVILKKGSDVIIVGRGILAAPDRVKAADAYRKAGWEAYMRRLSLTN</sequence>
<dbReference type="Proteomes" id="UP000823561">
    <property type="component" value="Chromosome 3"/>
</dbReference>
<dbReference type="NCBIfam" id="TIGR01740">
    <property type="entry name" value="pyrF"/>
    <property type="match status" value="1"/>
</dbReference>
<feature type="active site" description="For OMPdecase activity" evidence="18">
    <location>
        <position position="333"/>
    </location>
</feature>
<evidence type="ECO:0000256" key="14">
    <source>
        <dbReference type="ARBA" id="ARBA00051583"/>
    </source>
</evidence>
<dbReference type="InterPro" id="IPR001754">
    <property type="entry name" value="OMPdeCOase_dom"/>
</dbReference>
<evidence type="ECO:0000256" key="12">
    <source>
        <dbReference type="ARBA" id="ARBA00023239"/>
    </source>
</evidence>
<keyword evidence="9" id="KW-0808">Transferase</keyword>
<dbReference type="AlphaFoldDB" id="A0AAV6HBF3"/>
<reference evidence="21" key="1">
    <citation type="submission" date="2020-10" db="EMBL/GenBank/DDBJ databases">
        <title>Chromosome-scale genome assembly of the Allis shad, Alosa alosa.</title>
        <authorList>
            <person name="Margot Z."/>
            <person name="Christophe K."/>
            <person name="Cabau C."/>
            <person name="Louis A."/>
            <person name="Berthelot C."/>
            <person name="Parey E."/>
            <person name="Roest Crollius H."/>
            <person name="Montfort J."/>
            <person name="Robinson-Rechavi M."/>
            <person name="Bucao C."/>
            <person name="Bouchez O."/>
            <person name="Gislard M."/>
            <person name="Lluch J."/>
            <person name="Milhes M."/>
            <person name="Lampietro C."/>
            <person name="Lopez Roques C."/>
            <person name="Donnadieu C."/>
            <person name="Braasch I."/>
            <person name="Desvignes T."/>
            <person name="Postlethwait J."/>
            <person name="Bobe J."/>
            <person name="Guiguen Y."/>
        </authorList>
    </citation>
    <scope>NUCLEOTIDE SEQUENCE</scope>
    <source>
        <strain evidence="21">M-15738</strain>
        <tissue evidence="21">Blood</tissue>
    </source>
</reference>
<gene>
    <name evidence="21" type="ORF">AALO_G00040470</name>
</gene>
<dbReference type="GO" id="GO:0044205">
    <property type="term" value="P:'de novo' UMP biosynthetic process"/>
    <property type="evidence" value="ECO:0007669"/>
    <property type="project" value="InterPro"/>
</dbReference>
<feature type="binding site" evidence="19">
    <location>
        <position position="300"/>
    </location>
    <ligand>
        <name>substrate</name>
    </ligand>
</feature>
<dbReference type="GO" id="GO:0004590">
    <property type="term" value="F:orotidine-5'-phosphate decarboxylase activity"/>
    <property type="evidence" value="ECO:0007669"/>
    <property type="project" value="UniProtKB-EC"/>
</dbReference>
<accession>A0AAV6HBF3</accession>
<feature type="binding site" evidence="19">
    <location>
        <position position="469"/>
    </location>
    <ligand>
        <name>substrate</name>
    </ligand>
</feature>
<dbReference type="Gene3D" id="3.40.50.2020">
    <property type="match status" value="1"/>
</dbReference>
<evidence type="ECO:0000256" key="2">
    <source>
        <dbReference type="ARBA" id="ARBA00004889"/>
    </source>
</evidence>
<keyword evidence="13" id="KW-0511">Multifunctional enzyme</keyword>
<evidence type="ECO:0000256" key="11">
    <source>
        <dbReference type="ARBA" id="ARBA00022975"/>
    </source>
</evidence>
<dbReference type="EC" id="2.4.2.10" evidence="5"/>
<keyword evidence="22" id="KW-1185">Reference proteome</keyword>
<feature type="binding site" evidence="19">
    <location>
        <position position="470"/>
    </location>
    <ligand>
        <name>substrate</name>
    </ligand>
</feature>
<comment type="pathway">
    <text evidence="1">Pyrimidine metabolism; UMP biosynthesis via de novo pathway; UMP from orotate: step 2/2.</text>
</comment>
<dbReference type="NCBIfam" id="TIGR00336">
    <property type="entry name" value="pyrE"/>
    <property type="match status" value="1"/>
</dbReference>
<dbReference type="InterPro" id="IPR013785">
    <property type="entry name" value="Aldolase_TIM"/>
</dbReference>
<keyword evidence="8" id="KW-0328">Glycosyltransferase</keyword>
<organism evidence="21 22">
    <name type="scientific">Alosa alosa</name>
    <name type="common">allis shad</name>
    <dbReference type="NCBI Taxonomy" id="278164"/>
    <lineage>
        <taxon>Eukaryota</taxon>
        <taxon>Metazoa</taxon>
        <taxon>Chordata</taxon>
        <taxon>Craniata</taxon>
        <taxon>Vertebrata</taxon>
        <taxon>Euteleostomi</taxon>
        <taxon>Actinopterygii</taxon>
        <taxon>Neopterygii</taxon>
        <taxon>Teleostei</taxon>
        <taxon>Clupei</taxon>
        <taxon>Clupeiformes</taxon>
        <taxon>Clupeoidei</taxon>
        <taxon>Clupeidae</taxon>
        <taxon>Alosa</taxon>
    </lineage>
</organism>
<dbReference type="InterPro" id="IPR029057">
    <property type="entry name" value="PRTase-like"/>
</dbReference>
<evidence type="ECO:0000256" key="19">
    <source>
        <dbReference type="PIRSR" id="PIRSR614732-2"/>
    </source>
</evidence>
<keyword evidence="12" id="KW-0456">Lyase</keyword>
<dbReference type="SUPFAM" id="SSF53271">
    <property type="entry name" value="PRTase-like"/>
    <property type="match status" value="1"/>
</dbReference>
<feature type="binding site" evidence="19">
    <location>
        <position position="391"/>
    </location>
    <ligand>
        <name>substrate</name>
    </ligand>
</feature>
<feature type="binding site" evidence="19">
    <location>
        <position position="449"/>
    </location>
    <ligand>
        <name>substrate</name>
    </ligand>
</feature>
<dbReference type="Pfam" id="PF00215">
    <property type="entry name" value="OMPdecase"/>
    <property type="match status" value="1"/>
</dbReference>
<evidence type="ECO:0000256" key="15">
    <source>
        <dbReference type="ARBA" id="ARBA00051700"/>
    </source>
</evidence>